<dbReference type="EMBL" id="JACGWN010000013">
    <property type="protein sequence ID" value="KAL0411454.1"/>
    <property type="molecule type" value="Genomic_DNA"/>
</dbReference>
<name>A0AAW2U3P9_9LAMI</name>
<dbReference type="GO" id="GO:0000502">
    <property type="term" value="C:proteasome complex"/>
    <property type="evidence" value="ECO:0007669"/>
    <property type="project" value="UniProtKB-KW"/>
</dbReference>
<dbReference type="Gene3D" id="3.40.50.300">
    <property type="entry name" value="P-loop containing nucleotide triphosphate hydrolases"/>
    <property type="match status" value="1"/>
</dbReference>
<evidence type="ECO:0000259" key="3">
    <source>
        <dbReference type="Pfam" id="PF00004"/>
    </source>
</evidence>
<dbReference type="Pfam" id="PF00004">
    <property type="entry name" value="AAA"/>
    <property type="match status" value="1"/>
</dbReference>
<reference evidence="4" key="1">
    <citation type="submission" date="2020-06" db="EMBL/GenBank/DDBJ databases">
        <authorList>
            <person name="Li T."/>
            <person name="Hu X."/>
            <person name="Zhang T."/>
            <person name="Song X."/>
            <person name="Zhang H."/>
            <person name="Dai N."/>
            <person name="Sheng W."/>
            <person name="Hou X."/>
            <person name="Wei L."/>
        </authorList>
    </citation>
    <scope>NUCLEOTIDE SEQUENCE</scope>
    <source>
        <strain evidence="4">KEN1</strain>
        <tissue evidence="4">Leaf</tissue>
    </source>
</reference>
<dbReference type="InterPro" id="IPR003959">
    <property type="entry name" value="ATPase_AAA_core"/>
</dbReference>
<dbReference type="PANTHER" id="PTHR23073">
    <property type="entry name" value="26S PROTEASOME REGULATORY SUBUNIT"/>
    <property type="match status" value="1"/>
</dbReference>
<dbReference type="SUPFAM" id="SSF52540">
    <property type="entry name" value="P-loop containing nucleoside triphosphate hydrolases"/>
    <property type="match status" value="1"/>
</dbReference>
<keyword evidence="1" id="KW-0547">Nucleotide-binding</keyword>
<proteinExistence type="predicted"/>
<evidence type="ECO:0000256" key="1">
    <source>
        <dbReference type="ARBA" id="ARBA00022741"/>
    </source>
</evidence>
<dbReference type="InterPro" id="IPR027417">
    <property type="entry name" value="P-loop_NTPase"/>
</dbReference>
<keyword evidence="2" id="KW-0067">ATP-binding</keyword>
<dbReference type="GO" id="GO:0016887">
    <property type="term" value="F:ATP hydrolysis activity"/>
    <property type="evidence" value="ECO:0007669"/>
    <property type="project" value="InterPro"/>
</dbReference>
<evidence type="ECO:0000256" key="2">
    <source>
        <dbReference type="ARBA" id="ARBA00022840"/>
    </source>
</evidence>
<evidence type="ECO:0000313" key="4">
    <source>
        <dbReference type="EMBL" id="KAL0411454.1"/>
    </source>
</evidence>
<dbReference type="GO" id="GO:0005524">
    <property type="term" value="F:ATP binding"/>
    <property type="evidence" value="ECO:0007669"/>
    <property type="project" value="UniProtKB-KW"/>
</dbReference>
<dbReference type="AlphaFoldDB" id="A0AAW2U3P9"/>
<feature type="domain" description="ATPase AAA-type core" evidence="3">
    <location>
        <begin position="1"/>
        <end position="75"/>
    </location>
</feature>
<sequence>MLAKAVANHTTASFITVVGSEFIQKYLREGPRMVHDVFRLVKEKAPAIIFMDKVDAIATAGFVAQTCVGQEVQRIVLRIRWQWLSSLLWVPRKMFCNPLMWKELPMIHSMGK</sequence>
<keyword evidence="4" id="KW-0647">Proteasome</keyword>
<gene>
    <name evidence="4" type="ORF">Slati_3735100</name>
</gene>
<protein>
    <submittedName>
        <fullName evidence="4">26S proteasome regulatory subunitB</fullName>
    </submittedName>
</protein>
<reference evidence="4" key="2">
    <citation type="journal article" date="2024" name="Plant">
        <title>Genomic evolution and insights into agronomic trait innovations of Sesamum species.</title>
        <authorList>
            <person name="Miao H."/>
            <person name="Wang L."/>
            <person name="Qu L."/>
            <person name="Liu H."/>
            <person name="Sun Y."/>
            <person name="Le M."/>
            <person name="Wang Q."/>
            <person name="Wei S."/>
            <person name="Zheng Y."/>
            <person name="Lin W."/>
            <person name="Duan Y."/>
            <person name="Cao H."/>
            <person name="Xiong S."/>
            <person name="Wang X."/>
            <person name="Wei L."/>
            <person name="Li C."/>
            <person name="Ma Q."/>
            <person name="Ju M."/>
            <person name="Zhao R."/>
            <person name="Li G."/>
            <person name="Mu C."/>
            <person name="Tian Q."/>
            <person name="Mei H."/>
            <person name="Zhang T."/>
            <person name="Gao T."/>
            <person name="Zhang H."/>
        </authorList>
    </citation>
    <scope>NUCLEOTIDE SEQUENCE</scope>
    <source>
        <strain evidence="4">KEN1</strain>
    </source>
</reference>
<accession>A0AAW2U3P9</accession>
<dbReference type="InterPro" id="IPR050221">
    <property type="entry name" value="26S_Proteasome_ATPase"/>
</dbReference>
<comment type="caution">
    <text evidence="4">The sequence shown here is derived from an EMBL/GenBank/DDBJ whole genome shotgun (WGS) entry which is preliminary data.</text>
</comment>
<organism evidence="4">
    <name type="scientific">Sesamum latifolium</name>
    <dbReference type="NCBI Taxonomy" id="2727402"/>
    <lineage>
        <taxon>Eukaryota</taxon>
        <taxon>Viridiplantae</taxon>
        <taxon>Streptophyta</taxon>
        <taxon>Embryophyta</taxon>
        <taxon>Tracheophyta</taxon>
        <taxon>Spermatophyta</taxon>
        <taxon>Magnoliopsida</taxon>
        <taxon>eudicotyledons</taxon>
        <taxon>Gunneridae</taxon>
        <taxon>Pentapetalae</taxon>
        <taxon>asterids</taxon>
        <taxon>lamiids</taxon>
        <taxon>Lamiales</taxon>
        <taxon>Pedaliaceae</taxon>
        <taxon>Sesamum</taxon>
    </lineage>
</organism>